<dbReference type="AlphaFoldDB" id="A0AAJ6VYZ7"/>
<proteinExistence type="predicted"/>
<dbReference type="KEGG" id="goe:100904231"/>
<gene>
    <name evidence="2 3" type="primary">LOC100904231</name>
</gene>
<evidence type="ECO:0000313" key="1">
    <source>
        <dbReference type="Proteomes" id="UP000694867"/>
    </source>
</evidence>
<keyword evidence="1" id="KW-1185">Reference proteome</keyword>
<evidence type="ECO:0000313" key="2">
    <source>
        <dbReference type="RefSeq" id="XP_003744607.1"/>
    </source>
</evidence>
<evidence type="ECO:0000313" key="3">
    <source>
        <dbReference type="RefSeq" id="XP_018495537.1"/>
    </source>
</evidence>
<sequence length="238" mass="26447">MSQVYEELALKSRRLQKLFGEIEQQFDQPDVTSVESFRLTESLGVKIDVTSKEPLIVSSVLQQAKYSTENGALTAQIKSLKESSPIGVSVGNSPAGVLRPSQLHKKVLPELLKADLWNRAILEKGKLAEVLALVSGYKQVEKDGVKYFFDEDLDWLIQEDANAVTVYGKSEKYGLLKEVREKIATGNPANAFESLRTCLAAEIDLLERALSSPSFTHQRRELMSLELATDTIAAEFLD</sequence>
<dbReference type="GeneID" id="100904231"/>
<name>A0AAJ6VYZ7_9ACAR</name>
<dbReference type="Proteomes" id="UP000694867">
    <property type="component" value="Unplaced"/>
</dbReference>
<accession>A0AAJ6VYZ7</accession>
<reference evidence="2 3" key="1">
    <citation type="submission" date="2025-04" db="UniProtKB">
        <authorList>
            <consortium name="RefSeq"/>
        </authorList>
    </citation>
    <scope>IDENTIFICATION</scope>
</reference>
<organism evidence="1 2">
    <name type="scientific">Galendromus occidentalis</name>
    <name type="common">western predatory mite</name>
    <dbReference type="NCBI Taxonomy" id="34638"/>
    <lineage>
        <taxon>Eukaryota</taxon>
        <taxon>Metazoa</taxon>
        <taxon>Ecdysozoa</taxon>
        <taxon>Arthropoda</taxon>
        <taxon>Chelicerata</taxon>
        <taxon>Arachnida</taxon>
        <taxon>Acari</taxon>
        <taxon>Parasitiformes</taxon>
        <taxon>Mesostigmata</taxon>
        <taxon>Gamasina</taxon>
        <taxon>Phytoseioidea</taxon>
        <taxon>Phytoseiidae</taxon>
        <taxon>Typhlodrominae</taxon>
        <taxon>Galendromus</taxon>
    </lineage>
</organism>
<protein>
    <submittedName>
        <fullName evidence="2 3">Uncharacterized protein LOC100904231</fullName>
    </submittedName>
</protein>
<dbReference type="RefSeq" id="XP_018495537.1">
    <property type="nucleotide sequence ID" value="XM_018640021.1"/>
</dbReference>
<dbReference type="RefSeq" id="XP_003744607.1">
    <property type="nucleotide sequence ID" value="XM_003744559.2"/>
</dbReference>